<dbReference type="AlphaFoldDB" id="A0A833MDA2"/>
<organism evidence="1 2">
    <name type="scientific">Alkaliphilus serpentinus</name>
    <dbReference type="NCBI Taxonomy" id="1482731"/>
    <lineage>
        <taxon>Bacteria</taxon>
        <taxon>Bacillati</taxon>
        <taxon>Bacillota</taxon>
        <taxon>Clostridia</taxon>
        <taxon>Peptostreptococcales</taxon>
        <taxon>Natronincolaceae</taxon>
        <taxon>Alkaliphilus</taxon>
    </lineage>
</organism>
<gene>
    <name evidence="1" type="ORF">F8153_11700</name>
</gene>
<sequence length="113" mass="13375">MSLYRSKLSELSSKLEERMMQFQVPPKYSEIIKREEQYYKNHSTVSFNMIITNLHTQQDHDTIAQHLSNMNGIVGVSNFHPQKLTVAYNKYQIGLESIVYHISKLGYRYVNRF</sequence>
<dbReference type="OrthoDB" id="1954860at2"/>
<evidence type="ECO:0000313" key="1">
    <source>
        <dbReference type="EMBL" id="KAB3527640.1"/>
    </source>
</evidence>
<dbReference type="InterPro" id="IPR036163">
    <property type="entry name" value="HMA_dom_sf"/>
</dbReference>
<dbReference type="EMBL" id="WBZB01000040">
    <property type="protein sequence ID" value="KAB3527640.1"/>
    <property type="molecule type" value="Genomic_DNA"/>
</dbReference>
<dbReference type="SUPFAM" id="SSF55008">
    <property type="entry name" value="HMA, heavy metal-associated domain"/>
    <property type="match status" value="1"/>
</dbReference>
<comment type="caution">
    <text evidence="1">The sequence shown here is derived from an EMBL/GenBank/DDBJ whole genome shotgun (WGS) entry which is preliminary data.</text>
</comment>
<proteinExistence type="predicted"/>
<accession>A0A833MDA2</accession>
<dbReference type="Gene3D" id="3.30.70.100">
    <property type="match status" value="1"/>
</dbReference>
<name>A0A833MDA2_9FIRM</name>
<dbReference type="GO" id="GO:0046872">
    <property type="term" value="F:metal ion binding"/>
    <property type="evidence" value="ECO:0007669"/>
    <property type="project" value="InterPro"/>
</dbReference>
<protein>
    <recommendedName>
        <fullName evidence="3">HMA domain-containing protein</fullName>
    </recommendedName>
</protein>
<dbReference type="RefSeq" id="WP_151866535.1">
    <property type="nucleotide sequence ID" value="NZ_WBZB01000040.1"/>
</dbReference>
<evidence type="ECO:0000313" key="2">
    <source>
        <dbReference type="Proteomes" id="UP000465601"/>
    </source>
</evidence>
<reference evidence="1 2" key="1">
    <citation type="submission" date="2019-10" db="EMBL/GenBank/DDBJ databases">
        <title>Alkaliphilus serpentinus sp. nov. and Alkaliphilus pronyensis sp. nov., two novel anaerobic alkaliphilic species isolated from the serpentinized-hosted hydrothermal field of the Prony Bay (New Caledonia).</title>
        <authorList>
            <person name="Postec A."/>
        </authorList>
    </citation>
    <scope>NUCLEOTIDE SEQUENCE [LARGE SCALE GENOMIC DNA]</scope>
    <source>
        <strain evidence="1 2">LacT</strain>
    </source>
</reference>
<evidence type="ECO:0008006" key="3">
    <source>
        <dbReference type="Google" id="ProtNLM"/>
    </source>
</evidence>
<dbReference type="Proteomes" id="UP000465601">
    <property type="component" value="Unassembled WGS sequence"/>
</dbReference>
<keyword evidence="2" id="KW-1185">Reference proteome</keyword>